<evidence type="ECO:0000313" key="3">
    <source>
        <dbReference type="Proteomes" id="UP000002039"/>
    </source>
</evidence>
<feature type="compositionally biased region" description="Basic and acidic residues" evidence="1">
    <location>
        <begin position="189"/>
        <end position="198"/>
    </location>
</feature>
<dbReference type="RefSeq" id="XP_045274739.1">
    <property type="nucleotide sequence ID" value="XM_045418069.1"/>
</dbReference>
<feature type="region of interest" description="Disordered" evidence="1">
    <location>
        <begin position="47"/>
        <end position="109"/>
    </location>
</feature>
<evidence type="ECO:0000313" key="2">
    <source>
        <dbReference type="EMBL" id="EEQ87412.2"/>
    </source>
</evidence>
<feature type="compositionally biased region" description="Polar residues" evidence="1">
    <location>
        <begin position="139"/>
        <end position="154"/>
    </location>
</feature>
<evidence type="ECO:0000256" key="1">
    <source>
        <dbReference type="SAM" id="MobiDB-lite"/>
    </source>
</evidence>
<protein>
    <submittedName>
        <fullName evidence="2">C6 finger domain-containing protein</fullName>
    </submittedName>
</protein>
<proteinExistence type="predicted"/>
<sequence>MPYSDNDLAAALEFTRPKRPKLTPDGLPYHYLEDYIKYDLRYRDPLKCPSTWVDDDPSGDFELYDDSRSRKSRRPSKRKPSGPPTTSELPIKKVKTSNDITPNQPPAIEHPSIVNLKFKSQTSKCFLALLGKIEGNSVSSSANIDAGPSKQTAWKTPPKAGSMSPPAGRSSVDEDSSVTVASQGSQETLTEKELRSHEPLSSQDAYTSVKLQGQEAQYSQHKFVASFSKMVEDAILQSNIRTSIEPRPEQHDSREIHTPLLSLENSALSQKATPSIEEILLRELSKTSAETDLPVVLEEAASCMPKSPKKKTPARCTTTSTNLPSASPPQTSDYCSIIPNVLSVKRRKHRTAGPITKRIRTSFAHPIAFTHTPSPDDPRPCHWCQDFTYGMLGLGQLQVDVLDRRDGKGYAELSTGHASSGYEPSRMCSKCALYRVAILECNTTYPATHSVVPIPGMDESSFDDVTTAF</sequence>
<reference evidence="3" key="1">
    <citation type="journal article" date="2015" name="PLoS Genet.">
        <title>The dynamic genome and transcriptome of the human fungal pathogen Blastomyces and close relative Emmonsia.</title>
        <authorList>
            <person name="Munoz J.F."/>
            <person name="Gauthier G.M."/>
            <person name="Desjardins C.A."/>
            <person name="Gallo J.E."/>
            <person name="Holder J."/>
            <person name="Sullivan T.D."/>
            <person name="Marty A.J."/>
            <person name="Carmen J.C."/>
            <person name="Chen Z."/>
            <person name="Ding L."/>
            <person name="Gujja S."/>
            <person name="Magrini V."/>
            <person name="Misas E."/>
            <person name="Mitreva M."/>
            <person name="Priest M."/>
            <person name="Saif S."/>
            <person name="Whiston E.A."/>
            <person name="Young S."/>
            <person name="Zeng Q."/>
            <person name="Goldman W.E."/>
            <person name="Mardis E.R."/>
            <person name="Taylor J.W."/>
            <person name="McEwen J.G."/>
            <person name="Clay O.K."/>
            <person name="Klein B.S."/>
            <person name="Cuomo C.A."/>
        </authorList>
    </citation>
    <scope>NUCLEOTIDE SEQUENCE [LARGE SCALE GENOMIC DNA]</scope>
    <source>
        <strain evidence="3">ER-3 / ATCC MYA-2586</strain>
    </source>
</reference>
<feature type="region of interest" description="Disordered" evidence="1">
    <location>
        <begin position="139"/>
        <end position="203"/>
    </location>
</feature>
<feature type="region of interest" description="Disordered" evidence="1">
    <location>
        <begin position="306"/>
        <end position="330"/>
    </location>
</feature>
<dbReference type="Proteomes" id="UP000002039">
    <property type="component" value="Unassembled WGS sequence"/>
</dbReference>
<organism evidence="2 3">
    <name type="scientific">Ajellomyces dermatitidis (strain ER-3 / ATCC MYA-2586)</name>
    <name type="common">Blastomyces dermatitidis</name>
    <dbReference type="NCBI Taxonomy" id="559297"/>
    <lineage>
        <taxon>Eukaryota</taxon>
        <taxon>Fungi</taxon>
        <taxon>Dikarya</taxon>
        <taxon>Ascomycota</taxon>
        <taxon>Pezizomycotina</taxon>
        <taxon>Eurotiomycetes</taxon>
        <taxon>Eurotiomycetidae</taxon>
        <taxon>Onygenales</taxon>
        <taxon>Ajellomycetaceae</taxon>
        <taxon>Blastomyces</taxon>
    </lineage>
</organism>
<keyword evidence="3" id="KW-1185">Reference proteome</keyword>
<dbReference type="GeneID" id="69024945"/>
<name>A0ABP2EU40_AJEDR</name>
<accession>A0ABP2EU40</accession>
<gene>
    <name evidence="2" type="ORF">BDCG_02532</name>
</gene>
<feature type="compositionally biased region" description="Polar residues" evidence="1">
    <location>
        <begin position="177"/>
        <end position="188"/>
    </location>
</feature>
<dbReference type="EMBL" id="EQ999975">
    <property type="protein sequence ID" value="EEQ87412.2"/>
    <property type="molecule type" value="Genomic_DNA"/>
</dbReference>
<feature type="compositionally biased region" description="Polar residues" evidence="1">
    <location>
        <begin position="315"/>
        <end position="330"/>
    </location>
</feature>
<feature type="compositionally biased region" description="Acidic residues" evidence="1">
    <location>
        <begin position="53"/>
        <end position="64"/>
    </location>
</feature>
<feature type="compositionally biased region" description="Basic residues" evidence="1">
    <location>
        <begin position="70"/>
        <end position="80"/>
    </location>
</feature>